<organism evidence="1 2">
    <name type="scientific">Amycolatopsis carbonis</name>
    <dbReference type="NCBI Taxonomy" id="715471"/>
    <lineage>
        <taxon>Bacteria</taxon>
        <taxon>Bacillati</taxon>
        <taxon>Actinomycetota</taxon>
        <taxon>Actinomycetes</taxon>
        <taxon>Pseudonocardiales</taxon>
        <taxon>Pseudonocardiaceae</taxon>
        <taxon>Amycolatopsis</taxon>
    </lineage>
</organism>
<dbReference type="AlphaFoldDB" id="A0A9Y2IP11"/>
<dbReference type="RefSeq" id="WP_285973442.1">
    <property type="nucleotide sequence ID" value="NZ_CP127294.1"/>
</dbReference>
<dbReference type="SUPFAM" id="SSF52540">
    <property type="entry name" value="P-loop containing nucleoside triphosphate hydrolases"/>
    <property type="match status" value="1"/>
</dbReference>
<dbReference type="Proteomes" id="UP001236014">
    <property type="component" value="Chromosome"/>
</dbReference>
<dbReference type="KEGG" id="acab:QRX50_19940"/>
<gene>
    <name evidence="1" type="ORF">QRX50_19940</name>
</gene>
<proteinExistence type="predicted"/>
<protein>
    <submittedName>
        <fullName evidence="1">Uncharacterized protein</fullName>
    </submittedName>
</protein>
<name>A0A9Y2IP11_9PSEU</name>
<sequence length="404" mass="43668">MHHIAGRLIDGSLLVVRGLPRSGKTILSKAIADELGNSAFYFDGAAVNDANQKQEHALLRSEVERRLAEHRCAQLVFDSYGNAVRQSRGGVLHSQLYGQLVDGPGGRDIGALFTSRYADALDLRVSGSPLLGRADFIELPRLSEEDAAVLGLTVDQARSYYGDATSLAHAAFRSGALSGPDAVSDFVSANAPSYIRDLPSDAARVLLGGRSFSDADGAGRQALRGLGAEADGTYEVARAVTQSTLLTELRRRNPGWPKARADSVARFAELLDDVPNALWVDRYVYEKPDQLARFLKDVRSATDAPVRLLGKPVDDYANVRRDIGRSLEGIAGVDARVMAYSDVPRLHDRHLVSPSFDAGYILPTAGVILCMDDPGSAVVVRMSSITFNYEACWKRGNPLMPSVQ</sequence>
<accession>A0A9Y2IP11</accession>
<evidence type="ECO:0000313" key="1">
    <source>
        <dbReference type="EMBL" id="WIX82879.1"/>
    </source>
</evidence>
<keyword evidence="2" id="KW-1185">Reference proteome</keyword>
<dbReference type="EMBL" id="CP127294">
    <property type="protein sequence ID" value="WIX82879.1"/>
    <property type="molecule type" value="Genomic_DNA"/>
</dbReference>
<dbReference type="InterPro" id="IPR027417">
    <property type="entry name" value="P-loop_NTPase"/>
</dbReference>
<dbReference type="Gene3D" id="3.40.50.300">
    <property type="entry name" value="P-loop containing nucleotide triphosphate hydrolases"/>
    <property type="match status" value="1"/>
</dbReference>
<evidence type="ECO:0000313" key="2">
    <source>
        <dbReference type="Proteomes" id="UP001236014"/>
    </source>
</evidence>
<reference evidence="1 2" key="1">
    <citation type="submission" date="2023-06" db="EMBL/GenBank/DDBJ databases">
        <authorList>
            <person name="Oyuntsetseg B."/>
            <person name="Kim S.B."/>
        </authorList>
    </citation>
    <scope>NUCLEOTIDE SEQUENCE [LARGE SCALE GENOMIC DNA]</scope>
    <source>
        <strain evidence="1 2">2-15</strain>
    </source>
</reference>